<evidence type="ECO:0000313" key="3">
    <source>
        <dbReference type="Proteomes" id="UP000316426"/>
    </source>
</evidence>
<dbReference type="SUPFAM" id="SSF140566">
    <property type="entry name" value="FlgN-like"/>
    <property type="match status" value="1"/>
</dbReference>
<dbReference type="GO" id="GO:0044780">
    <property type="term" value="P:bacterial-type flagellum assembly"/>
    <property type="evidence" value="ECO:0007669"/>
    <property type="project" value="InterPro"/>
</dbReference>
<protein>
    <submittedName>
        <fullName evidence="2">FlgN protein</fullName>
    </submittedName>
</protein>
<dbReference type="EMBL" id="CP036349">
    <property type="protein sequence ID" value="QDV75240.1"/>
    <property type="molecule type" value="Genomic_DNA"/>
</dbReference>
<dbReference type="Proteomes" id="UP000316426">
    <property type="component" value="Chromosome"/>
</dbReference>
<accession>A0A518KBS9</accession>
<evidence type="ECO:0000256" key="1">
    <source>
        <dbReference type="SAM" id="MobiDB-lite"/>
    </source>
</evidence>
<gene>
    <name evidence="2" type="ORF">Spa11_34540</name>
</gene>
<feature type="compositionally biased region" description="Low complexity" evidence="1">
    <location>
        <begin position="127"/>
        <end position="137"/>
    </location>
</feature>
<dbReference type="InterPro" id="IPR036679">
    <property type="entry name" value="FlgN-like_sf"/>
</dbReference>
<proteinExistence type="predicted"/>
<dbReference type="RefSeq" id="WP_145114356.1">
    <property type="nucleotide sequence ID" value="NZ_CP036349.1"/>
</dbReference>
<name>A0A518KBS9_9BACT</name>
<reference evidence="2 3" key="1">
    <citation type="submission" date="2019-02" db="EMBL/GenBank/DDBJ databases">
        <title>Deep-cultivation of Planctomycetes and their phenomic and genomic characterization uncovers novel biology.</title>
        <authorList>
            <person name="Wiegand S."/>
            <person name="Jogler M."/>
            <person name="Boedeker C."/>
            <person name="Pinto D."/>
            <person name="Vollmers J."/>
            <person name="Rivas-Marin E."/>
            <person name="Kohn T."/>
            <person name="Peeters S.H."/>
            <person name="Heuer A."/>
            <person name="Rast P."/>
            <person name="Oberbeckmann S."/>
            <person name="Bunk B."/>
            <person name="Jeske O."/>
            <person name="Meyerdierks A."/>
            <person name="Storesund J.E."/>
            <person name="Kallscheuer N."/>
            <person name="Luecker S."/>
            <person name="Lage O.M."/>
            <person name="Pohl T."/>
            <person name="Merkel B.J."/>
            <person name="Hornburger P."/>
            <person name="Mueller R.-W."/>
            <person name="Bruemmer F."/>
            <person name="Labrenz M."/>
            <person name="Spormann A.M."/>
            <person name="Op den Camp H."/>
            <person name="Overmann J."/>
            <person name="Amann R."/>
            <person name="Jetten M.S.M."/>
            <person name="Mascher T."/>
            <person name="Medema M.H."/>
            <person name="Devos D.P."/>
            <person name="Kaster A.-K."/>
            <person name="Ovreas L."/>
            <person name="Rohde M."/>
            <person name="Galperin M.Y."/>
            <person name="Jogler C."/>
        </authorList>
    </citation>
    <scope>NUCLEOTIDE SEQUENCE [LARGE SCALE GENOMIC DNA]</scope>
    <source>
        <strain evidence="2 3">Spa11</strain>
    </source>
</reference>
<dbReference type="KEGG" id="bmei:Spa11_34540"/>
<sequence>MPTNPTTSPTESLANLVRQKRRLLEQLVMLGRRQREMIEAGEAASLLQLLGGKQQLITGLQILERGLDAFRKEDPDARQWSSPAQRAACKADADACNDLLAEVIDTEQAHERLMTDRRDDLAKRLHQAQSAHAASSAYKPHLRGQRPRPVAVVDVSAPLSESLDLSTSD</sequence>
<organism evidence="2 3">
    <name type="scientific">Botrimarina mediterranea</name>
    <dbReference type="NCBI Taxonomy" id="2528022"/>
    <lineage>
        <taxon>Bacteria</taxon>
        <taxon>Pseudomonadati</taxon>
        <taxon>Planctomycetota</taxon>
        <taxon>Planctomycetia</taxon>
        <taxon>Pirellulales</taxon>
        <taxon>Lacipirellulaceae</taxon>
        <taxon>Botrimarina</taxon>
    </lineage>
</organism>
<evidence type="ECO:0000313" key="2">
    <source>
        <dbReference type="EMBL" id="QDV75240.1"/>
    </source>
</evidence>
<feature type="region of interest" description="Disordered" evidence="1">
    <location>
        <begin position="126"/>
        <end position="150"/>
    </location>
</feature>
<dbReference type="AlphaFoldDB" id="A0A518KBS9"/>
<keyword evidence="3" id="KW-1185">Reference proteome</keyword>